<gene>
    <name evidence="8" type="ORF">ACFSM5_17150</name>
</gene>
<name>A0ABW5DUW2_9PROT</name>
<dbReference type="PANTHER" id="PTHR42920">
    <property type="entry name" value="OS03G0707200 PROTEIN-RELATED"/>
    <property type="match status" value="1"/>
</dbReference>
<dbReference type="InterPro" id="IPR051258">
    <property type="entry name" value="Diverse_Substrate_Transporter"/>
</dbReference>
<dbReference type="PANTHER" id="PTHR42920:SF5">
    <property type="entry name" value="EAMA DOMAIN-CONTAINING PROTEIN"/>
    <property type="match status" value="1"/>
</dbReference>
<feature type="transmembrane region" description="Helical" evidence="6">
    <location>
        <begin position="266"/>
        <end position="284"/>
    </location>
</feature>
<feature type="transmembrane region" description="Helical" evidence="6">
    <location>
        <begin position="208"/>
        <end position="230"/>
    </location>
</feature>
<dbReference type="InterPro" id="IPR037185">
    <property type="entry name" value="EmrE-like"/>
</dbReference>
<keyword evidence="3 6" id="KW-0812">Transmembrane</keyword>
<dbReference type="InterPro" id="IPR000620">
    <property type="entry name" value="EamA_dom"/>
</dbReference>
<sequence>MSKQVLGIGAAEAVLILITVIWGGTFLAVQIAMSVSGPMFFVGFRFGIAALALALLSWRHLRGFTALELMAGLFIGISITLGYCLQTVGLQTIPSSKSAFITALYVPFVPLLQWAVLRRPPSVMAWVGIVLAFIGLVLLAGPDGTALNFNVGEFVTLLCAMAIAAEIIMIGGYAGKVNARRVTVLQLAVASFFSFLGMVPAGESVPEFSWLLVGLAVGLGCASAAIQLAMNWAQRTVSPTKATLIYAGEPVWAGIVGRIAGERLGVAGLIGGGLIVLGVIVSELKLRRKAAAVEGA</sequence>
<comment type="caution">
    <text evidence="8">The sequence shown here is derived from an EMBL/GenBank/DDBJ whole genome shotgun (WGS) entry which is preliminary data.</text>
</comment>
<feature type="transmembrane region" description="Helical" evidence="6">
    <location>
        <begin position="39"/>
        <end position="58"/>
    </location>
</feature>
<keyword evidence="9" id="KW-1185">Reference proteome</keyword>
<reference evidence="9" key="1">
    <citation type="journal article" date="2019" name="Int. J. Syst. Evol. Microbiol.">
        <title>The Global Catalogue of Microorganisms (GCM) 10K type strain sequencing project: providing services to taxonomists for standard genome sequencing and annotation.</title>
        <authorList>
            <consortium name="The Broad Institute Genomics Platform"/>
            <consortium name="The Broad Institute Genome Sequencing Center for Infectious Disease"/>
            <person name="Wu L."/>
            <person name="Ma J."/>
        </authorList>
    </citation>
    <scope>NUCLEOTIDE SEQUENCE [LARGE SCALE GENOMIC DNA]</scope>
    <source>
        <strain evidence="9">CGMCC 1.19062</strain>
    </source>
</reference>
<feature type="transmembrane region" description="Helical" evidence="6">
    <location>
        <begin position="70"/>
        <end position="93"/>
    </location>
</feature>
<protein>
    <submittedName>
        <fullName evidence="8">DMT family transporter</fullName>
    </submittedName>
</protein>
<evidence type="ECO:0000256" key="1">
    <source>
        <dbReference type="ARBA" id="ARBA00004651"/>
    </source>
</evidence>
<evidence type="ECO:0000313" key="8">
    <source>
        <dbReference type="EMBL" id="MFD2264635.1"/>
    </source>
</evidence>
<evidence type="ECO:0000259" key="7">
    <source>
        <dbReference type="Pfam" id="PF00892"/>
    </source>
</evidence>
<evidence type="ECO:0000256" key="2">
    <source>
        <dbReference type="ARBA" id="ARBA00022475"/>
    </source>
</evidence>
<dbReference type="Proteomes" id="UP001597295">
    <property type="component" value="Unassembled WGS sequence"/>
</dbReference>
<feature type="transmembrane region" description="Helical" evidence="6">
    <location>
        <begin position="12"/>
        <end position="33"/>
    </location>
</feature>
<feature type="transmembrane region" description="Helical" evidence="6">
    <location>
        <begin position="154"/>
        <end position="175"/>
    </location>
</feature>
<proteinExistence type="predicted"/>
<comment type="subcellular location">
    <subcellularLocation>
        <location evidence="1">Cell membrane</location>
        <topology evidence="1">Multi-pass membrane protein</topology>
    </subcellularLocation>
</comment>
<feature type="transmembrane region" description="Helical" evidence="6">
    <location>
        <begin position="182"/>
        <end position="202"/>
    </location>
</feature>
<keyword evidence="5 6" id="KW-0472">Membrane</keyword>
<accession>A0ABW5DUW2</accession>
<keyword evidence="2" id="KW-1003">Cell membrane</keyword>
<feature type="transmembrane region" description="Helical" evidence="6">
    <location>
        <begin position="123"/>
        <end position="142"/>
    </location>
</feature>
<evidence type="ECO:0000313" key="9">
    <source>
        <dbReference type="Proteomes" id="UP001597295"/>
    </source>
</evidence>
<feature type="transmembrane region" description="Helical" evidence="6">
    <location>
        <begin position="99"/>
        <end position="116"/>
    </location>
</feature>
<evidence type="ECO:0000256" key="6">
    <source>
        <dbReference type="SAM" id="Phobius"/>
    </source>
</evidence>
<dbReference type="Pfam" id="PF00892">
    <property type="entry name" value="EamA"/>
    <property type="match status" value="2"/>
</dbReference>
<evidence type="ECO:0000256" key="4">
    <source>
        <dbReference type="ARBA" id="ARBA00022989"/>
    </source>
</evidence>
<dbReference type="SUPFAM" id="SSF103481">
    <property type="entry name" value="Multidrug resistance efflux transporter EmrE"/>
    <property type="match status" value="2"/>
</dbReference>
<keyword evidence="4 6" id="KW-1133">Transmembrane helix</keyword>
<feature type="domain" description="EamA" evidence="7">
    <location>
        <begin position="14"/>
        <end position="139"/>
    </location>
</feature>
<organism evidence="8 9">
    <name type="scientific">Lacibacterium aquatile</name>
    <dbReference type="NCBI Taxonomy" id="1168082"/>
    <lineage>
        <taxon>Bacteria</taxon>
        <taxon>Pseudomonadati</taxon>
        <taxon>Pseudomonadota</taxon>
        <taxon>Alphaproteobacteria</taxon>
        <taxon>Rhodospirillales</taxon>
        <taxon>Rhodospirillaceae</taxon>
    </lineage>
</organism>
<evidence type="ECO:0000256" key="3">
    <source>
        <dbReference type="ARBA" id="ARBA00022692"/>
    </source>
</evidence>
<dbReference type="EMBL" id="JBHUIP010000014">
    <property type="protein sequence ID" value="MFD2264635.1"/>
    <property type="molecule type" value="Genomic_DNA"/>
</dbReference>
<dbReference type="RefSeq" id="WP_379877746.1">
    <property type="nucleotide sequence ID" value="NZ_JBHUIP010000014.1"/>
</dbReference>
<evidence type="ECO:0000256" key="5">
    <source>
        <dbReference type="ARBA" id="ARBA00023136"/>
    </source>
</evidence>
<feature type="domain" description="EamA" evidence="7">
    <location>
        <begin position="152"/>
        <end position="281"/>
    </location>
</feature>